<feature type="domain" description="PKD" evidence="5">
    <location>
        <begin position="1599"/>
        <end position="1642"/>
    </location>
</feature>
<dbReference type="SUPFAM" id="SSF49265">
    <property type="entry name" value="Fibronectin type III"/>
    <property type="match status" value="1"/>
</dbReference>
<feature type="region of interest" description="Disordered" evidence="4">
    <location>
        <begin position="805"/>
        <end position="831"/>
    </location>
</feature>
<sequence>MFGSLAAWIRSHKTLASAVAIALVVSVPVGIAVAHRGFPTDDVDLSARDVWVTNGAKLMGGRLNHQIDKLDASVTGAGSDLDVLQDGTAYFLVDSKNGSLERIDPAFVSLVDRVSIPAGSKVAYGASTIAVTSPDGKVWVLDASSRLSYDPNKTPTSAKLGAGTQTVVTKAGVVYSASPQKHELVRFAAPGASGSVTSLDVPGSFQLSSVGDHPVLLDTAHNRVLIGADRTVNLPVAGVQLQQPGEDNSYVLVASGTGLLRVPLGGGHVEIVGAGIHQSVGKADQVSAPVWLNGCAYGAWAGADRYLYACDGKASVGVDIDQQVTGSDLRFRVNHGVIALNNVDNGDSWVVSNHMRLVQNWAELKPNDSQVNGNTGQEKPVLQSFQDTLAHRTKINHQPKAVDDTFGVRAGRSTVLPVLDNDTDQDGDVLTVTNVTPIPASEGRVDIIEGGRAVQLTVPQGVTGGVSFRYSIDDGRGGIDSAQVNATVHPASENSAPVSKRESDATVEVGQSVTYNVLNDWIDPDGDDISLASAQATTDDQVQFQPDGTITFTSKNGQVGVKQVQFTVTDGRASATGTLAVTVKPQGSLGPVATPDFASGVTGQQITIHPLDNDQSPSGDGLDLVGASLDSGPGGMQVSTDSQKQQVTVSTTGTGEYYLKYTLASGAKTTTGLIRVDVADGGQDAGPIAVADDAYVRPGESTTVNPLANDSSPSGRVLAVRSVTPTDPSADLNVELLDNQVVKITSPYVLPKQEQLQYVVSDGVKQATSTITVVPIPPLVVHQPPVAVDDATTVRVGDVTSVNVLDNDSSPDNEPFNLDPKLKDTSNEGPGATAFVSGQTVRYQAPTKPGQYSVSYSISDKWNQTAVATVTFVVTPKNGKDQAPNPSTLTVRAFAGSSVPVTVPLTGIDPDGDSVSLDGIVSQPTLGRIAATTSTSFTYEAYPGSGGTDTFTYKVTDTYGKSATGTVRVGVIPRPSQLQPPVAVNDIVQVKPGRTASVPVLANDSDPNGYTIAVQKKLTDVDPALKASVHGQIVLVQAPQKEGVYSLRYTITNGQGGQDSAYVQVIVTKDAKPVYPTAVDQVLQSDQTAGKKTAKVNVYQDAVNPSDLVNKLVVGLTGPNAKYATVGQDGVVTVRPQHERIAVAYTLTDPTTGLAGEAFIIVPPASDGTPPPVVKVPQQIVSMNGTKSWKLSDIISVPSGRPAKITGASGVSVTHSTVGGYVDGQTLQFTAEKDYRGPAAITFKVNDGREPGAGHDRITSLVLPITVGNPDQSDVAPTFTPPNVQIQAGEQATVVDLRASSHHPNPAILAKLTYTDFSGASGGIVAAPSGSTLSLSAPFGVQPGTTAVIHFKVNSPTTSIDGSVNVKVVSSTKPLAQQKNPPYTHEIQRGQSFDWTEAASDSTWVNPFPGHPLRIMSAKAVSAPSGVDVTYTDTSINVSVGSGAAIGTINIQFNVEDATKDPARTKATIGQYQVIIHDVPAQMDPPSSVKASSGQASMVIKAPADNGKPIDKYEIDDNHGGTYPAQVGSNTITKLTNGTTYTFKVKAHNADGWSTLSAASAAVTPYGKPSAVQSVTMHANGTAPNTFDVSWPAVTNTGGGSVTYHWSFSGGGSGTTKSTSVTTKSVSDGNYSFTVHASNDGGGGDGDSATGHGTIDPTPPPSPAVQTGPDSAHEVTCQSDGGTCHYFLLKGQHFTPGQQYTVQVYCSGSQLSSPVVTADGSGNIDTSSYYTTRKPNCGTYATGYIIIGGVQSATVHF</sequence>
<evidence type="ECO:0000313" key="7">
    <source>
        <dbReference type="Proteomes" id="UP000320216"/>
    </source>
</evidence>
<dbReference type="RefSeq" id="WP_146318732.1">
    <property type="nucleotide sequence ID" value="NZ_CP042305.1"/>
</dbReference>
<keyword evidence="1" id="KW-0677">Repeat</keyword>
<evidence type="ECO:0000256" key="2">
    <source>
        <dbReference type="ARBA" id="ARBA00023295"/>
    </source>
</evidence>
<evidence type="ECO:0000256" key="1">
    <source>
        <dbReference type="ARBA" id="ARBA00022737"/>
    </source>
</evidence>
<gene>
    <name evidence="6" type="ORF">FPZ11_04465</name>
</gene>
<evidence type="ECO:0000313" key="6">
    <source>
        <dbReference type="EMBL" id="QDZ14130.1"/>
    </source>
</evidence>
<dbReference type="InterPro" id="IPR013783">
    <property type="entry name" value="Ig-like_fold"/>
</dbReference>
<name>A0A5B8M3G3_9MICO</name>
<keyword evidence="7" id="KW-1185">Reference proteome</keyword>
<proteinExistence type="predicted"/>
<evidence type="ECO:0000259" key="5">
    <source>
        <dbReference type="PROSITE" id="PS50093"/>
    </source>
</evidence>
<dbReference type="CDD" id="cd00063">
    <property type="entry name" value="FN3"/>
    <property type="match status" value="1"/>
</dbReference>
<dbReference type="Pfam" id="PF00041">
    <property type="entry name" value="fn3"/>
    <property type="match status" value="1"/>
</dbReference>
<dbReference type="InterPro" id="IPR036116">
    <property type="entry name" value="FN3_sf"/>
</dbReference>
<keyword evidence="3" id="KW-0119">Carbohydrate metabolism</keyword>
<dbReference type="InterPro" id="IPR000601">
    <property type="entry name" value="PKD_dom"/>
</dbReference>
<dbReference type="NCBIfam" id="NF012211">
    <property type="entry name" value="tand_rpt_95"/>
    <property type="match status" value="2"/>
</dbReference>
<organism evidence="6 7">
    <name type="scientific">Humibacter ginsenosidimutans</name>
    <dbReference type="NCBI Taxonomy" id="2599293"/>
    <lineage>
        <taxon>Bacteria</taxon>
        <taxon>Bacillati</taxon>
        <taxon>Actinomycetota</taxon>
        <taxon>Actinomycetes</taxon>
        <taxon>Micrococcales</taxon>
        <taxon>Microbacteriaceae</taxon>
        <taxon>Humibacter</taxon>
    </lineage>
</organism>
<dbReference type="KEGG" id="huw:FPZ11_04465"/>
<accession>A0A5B8M3G3</accession>
<dbReference type="SMART" id="SM00060">
    <property type="entry name" value="FN3"/>
    <property type="match status" value="3"/>
</dbReference>
<dbReference type="PANTHER" id="PTHR13817">
    <property type="entry name" value="TITIN"/>
    <property type="match status" value="1"/>
</dbReference>
<dbReference type="InterPro" id="IPR003961">
    <property type="entry name" value="FN3_dom"/>
</dbReference>
<keyword evidence="2" id="KW-0326">Glycosidase</keyword>
<dbReference type="Proteomes" id="UP000320216">
    <property type="component" value="Chromosome"/>
</dbReference>
<dbReference type="PROSITE" id="PS50093">
    <property type="entry name" value="PKD"/>
    <property type="match status" value="1"/>
</dbReference>
<keyword evidence="2" id="KW-0378">Hydrolase</keyword>
<dbReference type="PANTHER" id="PTHR13817:SF73">
    <property type="entry name" value="FIBRONECTIN TYPE-III DOMAIN-CONTAINING PROTEIN"/>
    <property type="match status" value="1"/>
</dbReference>
<dbReference type="OrthoDB" id="5241356at2"/>
<dbReference type="Pfam" id="PF17963">
    <property type="entry name" value="Big_9"/>
    <property type="match status" value="6"/>
</dbReference>
<reference evidence="6 7" key="1">
    <citation type="submission" date="2019-07" db="EMBL/GenBank/DDBJ databases">
        <title>Full genome sequence of Humibacter sp. WJ7-1.</title>
        <authorList>
            <person name="Im W.-T."/>
        </authorList>
    </citation>
    <scope>NUCLEOTIDE SEQUENCE [LARGE SCALE GENOMIC DNA]</scope>
    <source>
        <strain evidence="6 7">WJ7-1</strain>
    </source>
</reference>
<feature type="region of interest" description="Disordered" evidence="4">
    <location>
        <begin position="1638"/>
        <end position="1671"/>
    </location>
</feature>
<protein>
    <submittedName>
        <fullName evidence="6">Tandem-95 repeat protein</fullName>
    </submittedName>
</protein>
<dbReference type="EMBL" id="CP042305">
    <property type="protein sequence ID" value="QDZ14130.1"/>
    <property type="molecule type" value="Genomic_DNA"/>
</dbReference>
<dbReference type="GO" id="GO:0000272">
    <property type="term" value="P:polysaccharide catabolic process"/>
    <property type="evidence" value="ECO:0007669"/>
    <property type="project" value="UniProtKB-KW"/>
</dbReference>
<dbReference type="Gene3D" id="2.60.40.3440">
    <property type="match status" value="1"/>
</dbReference>
<evidence type="ECO:0000256" key="4">
    <source>
        <dbReference type="SAM" id="MobiDB-lite"/>
    </source>
</evidence>
<dbReference type="Gene3D" id="2.60.40.10">
    <property type="entry name" value="Immunoglobulins"/>
    <property type="match status" value="2"/>
</dbReference>
<keyword evidence="3" id="KW-0624">Polysaccharide degradation</keyword>
<dbReference type="GO" id="GO:0016798">
    <property type="term" value="F:hydrolase activity, acting on glycosyl bonds"/>
    <property type="evidence" value="ECO:0007669"/>
    <property type="project" value="UniProtKB-KW"/>
</dbReference>
<dbReference type="InterPro" id="IPR050964">
    <property type="entry name" value="Striated_Muscle_Regulatory"/>
</dbReference>
<evidence type="ECO:0000256" key="3">
    <source>
        <dbReference type="ARBA" id="ARBA00023326"/>
    </source>
</evidence>